<feature type="binding site" evidence="11">
    <location>
        <position position="256"/>
    </location>
    <ligand>
        <name>substrate</name>
    </ligand>
</feature>
<evidence type="ECO:0000259" key="14">
    <source>
        <dbReference type="Pfam" id="PF08669"/>
    </source>
</evidence>
<dbReference type="Gene3D" id="2.40.30.110">
    <property type="entry name" value="Aminomethyltransferase beta-barrel domains"/>
    <property type="match status" value="1"/>
</dbReference>
<dbReference type="Pfam" id="PF01571">
    <property type="entry name" value="GCV_T"/>
    <property type="match status" value="1"/>
</dbReference>
<dbReference type="EC" id="2.1.2.10" evidence="4 12"/>
<keyword evidence="8 12" id="KW-0496">Mitochondrion</keyword>
<dbReference type="Proteomes" id="UP000241769">
    <property type="component" value="Unassembled WGS sequence"/>
</dbReference>
<evidence type="ECO:0000256" key="4">
    <source>
        <dbReference type="ARBA" id="ARBA00012616"/>
    </source>
</evidence>
<dbReference type="SUPFAM" id="SSF103025">
    <property type="entry name" value="Folate-binding domain"/>
    <property type="match status" value="1"/>
</dbReference>
<dbReference type="AlphaFoldDB" id="A0A2P6MZA0"/>
<dbReference type="GO" id="GO:0008168">
    <property type="term" value="F:methyltransferase activity"/>
    <property type="evidence" value="ECO:0007669"/>
    <property type="project" value="UniProtKB-KW"/>
</dbReference>
<dbReference type="Pfam" id="PF08669">
    <property type="entry name" value="GCV_T_C"/>
    <property type="match status" value="1"/>
</dbReference>
<dbReference type="InterPro" id="IPR029043">
    <property type="entry name" value="GcvT/YgfZ_C"/>
</dbReference>
<dbReference type="InParanoid" id="A0A2P6MZA0"/>
<dbReference type="FunFam" id="4.10.1250.10:FF:000002">
    <property type="entry name" value="Aminomethyltransferase"/>
    <property type="match status" value="1"/>
</dbReference>
<dbReference type="PIRSF" id="PIRSF006487">
    <property type="entry name" value="GcvT"/>
    <property type="match status" value="1"/>
</dbReference>
<evidence type="ECO:0000256" key="5">
    <source>
        <dbReference type="ARBA" id="ARBA00022576"/>
    </source>
</evidence>
<evidence type="ECO:0000256" key="9">
    <source>
        <dbReference type="ARBA" id="ARBA00031395"/>
    </source>
</evidence>
<dbReference type="FunCoup" id="A0A2P6MZA0">
    <property type="interactions" value="264"/>
</dbReference>
<comment type="catalytic activity">
    <reaction evidence="10 12">
        <text>N(6)-[(R)-S(8)-aminomethyldihydrolipoyl]-L-lysyl-[protein] + (6S)-5,6,7,8-tetrahydrofolate = N(6)-[(R)-dihydrolipoyl]-L-lysyl-[protein] + (6R)-5,10-methylene-5,6,7,8-tetrahydrofolate + NH4(+)</text>
        <dbReference type="Rhea" id="RHEA:16945"/>
        <dbReference type="Rhea" id="RHEA-COMP:10475"/>
        <dbReference type="Rhea" id="RHEA-COMP:10492"/>
        <dbReference type="ChEBI" id="CHEBI:15636"/>
        <dbReference type="ChEBI" id="CHEBI:28938"/>
        <dbReference type="ChEBI" id="CHEBI:57453"/>
        <dbReference type="ChEBI" id="CHEBI:83100"/>
        <dbReference type="ChEBI" id="CHEBI:83143"/>
        <dbReference type="EC" id="2.1.2.10"/>
    </reaction>
</comment>
<evidence type="ECO:0000256" key="11">
    <source>
        <dbReference type="PIRSR" id="PIRSR006487-1"/>
    </source>
</evidence>
<dbReference type="FunFam" id="3.30.70.1400:FF:000001">
    <property type="entry name" value="Aminomethyltransferase"/>
    <property type="match status" value="1"/>
</dbReference>
<reference evidence="15 16" key="1">
    <citation type="journal article" date="2018" name="Genome Biol. Evol.">
        <title>Multiple Roots of Fruiting Body Formation in Amoebozoa.</title>
        <authorList>
            <person name="Hillmann F."/>
            <person name="Forbes G."/>
            <person name="Novohradska S."/>
            <person name="Ferling I."/>
            <person name="Riege K."/>
            <person name="Groth M."/>
            <person name="Westermann M."/>
            <person name="Marz M."/>
            <person name="Spaller T."/>
            <person name="Winckler T."/>
            <person name="Schaap P."/>
            <person name="Glockner G."/>
        </authorList>
    </citation>
    <scope>NUCLEOTIDE SEQUENCE [LARGE SCALE GENOMIC DNA]</scope>
    <source>
        <strain evidence="15 16">Jena</strain>
    </source>
</reference>
<protein>
    <recommendedName>
        <fullName evidence="4 12">Aminomethyltransferase</fullName>
        <ecNumber evidence="4 12">2.1.2.10</ecNumber>
    </recommendedName>
    <alternativeName>
        <fullName evidence="9 12">Glycine cleavage system T protein</fullName>
    </alternativeName>
</protein>
<comment type="subcellular location">
    <subcellularLocation>
        <location evidence="1 12">Mitochondrion</location>
    </subcellularLocation>
</comment>
<dbReference type="NCBIfam" id="TIGR00528">
    <property type="entry name" value="gcvT"/>
    <property type="match status" value="1"/>
</dbReference>
<dbReference type="GO" id="GO:0006546">
    <property type="term" value="P:glycine catabolic process"/>
    <property type="evidence" value="ECO:0007669"/>
    <property type="project" value="InterPro"/>
</dbReference>
<name>A0A2P6MZA0_9EUKA</name>
<dbReference type="Gene3D" id="4.10.1250.10">
    <property type="entry name" value="Aminomethyltransferase fragment"/>
    <property type="match status" value="1"/>
</dbReference>
<gene>
    <name evidence="15" type="ORF">PROFUN_15104</name>
</gene>
<dbReference type="InterPro" id="IPR006223">
    <property type="entry name" value="GcvT"/>
</dbReference>
<dbReference type="GO" id="GO:0004047">
    <property type="term" value="F:aminomethyltransferase activity"/>
    <property type="evidence" value="ECO:0007669"/>
    <property type="project" value="UniProtKB-EC"/>
</dbReference>
<proteinExistence type="inferred from homology"/>
<evidence type="ECO:0000256" key="8">
    <source>
        <dbReference type="ARBA" id="ARBA00023128"/>
    </source>
</evidence>
<sequence length="432" mass="47207">MRGCGEVPSDVRVFASCVLGVVDRTIVPEFISTSQSTMMMSNTIARGCRAPFIPKRFYSTPQKTSLEPLHVELKGKMVDFAGWSMPIQYETEGIVASHHHTRQKASLFDVSHMAQLRLTGKDRVRFLESVTVADLASLKDNHGTLSLITNAKGGIIDDTIITNRGDHIFMVVNAGCALKDIAHLRQQLDNFKGEVHLEKIDRSLVALQGPLSEKVLSSVLNKDLSNLGFMTCLDASVDGIHLLVSRCGYTGEDGFEISVEHKDAIAFAKKLLSHQEVHPAGLGARDSLRLEAGLCLYGHDIDETTSPIAASLLWTIGKRRREEGGFLGSDIILPQIKTGTPQRRVGFLLEGPPAREGATLHDIQTDAVIGRITSGTQSPTLKKNIAMGYINKEYMKIDTAVSVKVRGKNYGGVVSRMPFVPTTYKKIAAMPV</sequence>
<comment type="function">
    <text evidence="12">The glycine cleavage system catalyzes the degradation of glycine.</text>
</comment>
<keyword evidence="16" id="KW-1185">Reference proteome</keyword>
<keyword evidence="5 12" id="KW-0032">Aminotransferase</keyword>
<dbReference type="NCBIfam" id="NF001567">
    <property type="entry name" value="PRK00389.1"/>
    <property type="match status" value="1"/>
</dbReference>
<comment type="subunit">
    <text evidence="3 12">The glycine cleavage system is composed of four proteins: P, T, L and H.</text>
</comment>
<dbReference type="EMBL" id="MDYQ01000286">
    <property type="protein sequence ID" value="PRP77014.1"/>
    <property type="molecule type" value="Genomic_DNA"/>
</dbReference>
<dbReference type="InterPro" id="IPR013977">
    <property type="entry name" value="GcvT_C"/>
</dbReference>
<accession>A0A2P6MZA0</accession>
<dbReference type="GO" id="GO:0005960">
    <property type="term" value="C:glycine cleavage complex"/>
    <property type="evidence" value="ECO:0007669"/>
    <property type="project" value="InterPro"/>
</dbReference>
<dbReference type="Gene3D" id="3.30.70.1400">
    <property type="entry name" value="Aminomethyltransferase beta-barrel domains"/>
    <property type="match status" value="1"/>
</dbReference>
<dbReference type="STRING" id="1890364.A0A2P6MZA0"/>
<evidence type="ECO:0000256" key="1">
    <source>
        <dbReference type="ARBA" id="ARBA00004173"/>
    </source>
</evidence>
<evidence type="ECO:0000313" key="15">
    <source>
        <dbReference type="EMBL" id="PRP77014.1"/>
    </source>
</evidence>
<feature type="domain" description="GCVT N-terminal" evidence="13">
    <location>
        <begin position="69"/>
        <end position="318"/>
    </location>
</feature>
<keyword evidence="15" id="KW-0489">Methyltransferase</keyword>
<dbReference type="GO" id="GO:0032259">
    <property type="term" value="P:methylation"/>
    <property type="evidence" value="ECO:0007669"/>
    <property type="project" value="UniProtKB-KW"/>
</dbReference>
<evidence type="ECO:0000256" key="7">
    <source>
        <dbReference type="ARBA" id="ARBA00022946"/>
    </source>
</evidence>
<evidence type="ECO:0000256" key="3">
    <source>
        <dbReference type="ARBA" id="ARBA00011690"/>
    </source>
</evidence>
<dbReference type="Gene3D" id="3.30.1360.120">
    <property type="entry name" value="Probable tRNA modification gtpase trme, domain 1"/>
    <property type="match status" value="1"/>
</dbReference>
<evidence type="ECO:0000256" key="12">
    <source>
        <dbReference type="RuleBase" id="RU003981"/>
    </source>
</evidence>
<keyword evidence="6 12" id="KW-0808">Transferase</keyword>
<evidence type="ECO:0000256" key="6">
    <source>
        <dbReference type="ARBA" id="ARBA00022679"/>
    </source>
</evidence>
<organism evidence="15 16">
    <name type="scientific">Planoprotostelium fungivorum</name>
    <dbReference type="NCBI Taxonomy" id="1890364"/>
    <lineage>
        <taxon>Eukaryota</taxon>
        <taxon>Amoebozoa</taxon>
        <taxon>Evosea</taxon>
        <taxon>Variosea</taxon>
        <taxon>Cavosteliida</taxon>
        <taxon>Cavosteliaceae</taxon>
        <taxon>Planoprotostelium</taxon>
    </lineage>
</organism>
<dbReference type="PANTHER" id="PTHR43757:SF2">
    <property type="entry name" value="AMINOMETHYLTRANSFERASE, MITOCHONDRIAL"/>
    <property type="match status" value="1"/>
</dbReference>
<dbReference type="GO" id="GO:0008483">
    <property type="term" value="F:transaminase activity"/>
    <property type="evidence" value="ECO:0007669"/>
    <property type="project" value="UniProtKB-KW"/>
</dbReference>
<dbReference type="SUPFAM" id="SSF101790">
    <property type="entry name" value="Aminomethyltransferase beta-barrel domain"/>
    <property type="match status" value="1"/>
</dbReference>
<comment type="caution">
    <text evidence="15">The sequence shown here is derived from an EMBL/GenBank/DDBJ whole genome shotgun (WGS) entry which is preliminary data.</text>
</comment>
<feature type="domain" description="Aminomethyltransferase C-terminal" evidence="14">
    <location>
        <begin position="343"/>
        <end position="420"/>
    </location>
</feature>
<evidence type="ECO:0000313" key="16">
    <source>
        <dbReference type="Proteomes" id="UP000241769"/>
    </source>
</evidence>
<evidence type="ECO:0000256" key="10">
    <source>
        <dbReference type="ARBA" id="ARBA00047665"/>
    </source>
</evidence>
<dbReference type="InterPro" id="IPR006222">
    <property type="entry name" value="GCVT_N"/>
</dbReference>
<dbReference type="InterPro" id="IPR028896">
    <property type="entry name" value="GcvT/YgfZ/DmdA"/>
</dbReference>
<dbReference type="PANTHER" id="PTHR43757">
    <property type="entry name" value="AMINOMETHYLTRANSFERASE"/>
    <property type="match status" value="1"/>
</dbReference>
<comment type="similarity">
    <text evidence="2 12">Belongs to the GcvT family.</text>
</comment>
<evidence type="ECO:0000256" key="2">
    <source>
        <dbReference type="ARBA" id="ARBA00008609"/>
    </source>
</evidence>
<dbReference type="InterPro" id="IPR027266">
    <property type="entry name" value="TrmE/GcvT-like"/>
</dbReference>
<dbReference type="OrthoDB" id="10263536at2759"/>
<evidence type="ECO:0000259" key="13">
    <source>
        <dbReference type="Pfam" id="PF01571"/>
    </source>
</evidence>
<keyword evidence="7 12" id="KW-0809">Transit peptide</keyword>
<dbReference type="GO" id="GO:0005739">
    <property type="term" value="C:mitochondrion"/>
    <property type="evidence" value="ECO:0007669"/>
    <property type="project" value="UniProtKB-SubCell"/>
</dbReference>
<dbReference type="FunFam" id="2.40.30.110:FF:000002">
    <property type="entry name" value="Aminomethyltransferase"/>
    <property type="match status" value="1"/>
</dbReference>